<dbReference type="AlphaFoldDB" id="A0A803NMW2"/>
<reference evidence="2" key="2">
    <citation type="submission" date="2021-03" db="UniProtKB">
        <authorList>
            <consortium name="EnsemblPlants"/>
        </authorList>
    </citation>
    <scope>IDENTIFICATION</scope>
</reference>
<organism evidence="2 3">
    <name type="scientific">Cannabis sativa</name>
    <name type="common">Hemp</name>
    <name type="synonym">Marijuana</name>
    <dbReference type="NCBI Taxonomy" id="3483"/>
    <lineage>
        <taxon>Eukaryota</taxon>
        <taxon>Viridiplantae</taxon>
        <taxon>Streptophyta</taxon>
        <taxon>Embryophyta</taxon>
        <taxon>Tracheophyta</taxon>
        <taxon>Spermatophyta</taxon>
        <taxon>Magnoliopsida</taxon>
        <taxon>eudicotyledons</taxon>
        <taxon>Gunneridae</taxon>
        <taxon>Pentapetalae</taxon>
        <taxon>rosids</taxon>
        <taxon>fabids</taxon>
        <taxon>Rosales</taxon>
        <taxon>Cannabaceae</taxon>
        <taxon>Cannabis</taxon>
    </lineage>
</organism>
<keyword evidence="3" id="KW-1185">Reference proteome</keyword>
<accession>A0A803NMW2</accession>
<evidence type="ECO:0000313" key="3">
    <source>
        <dbReference type="Proteomes" id="UP000596661"/>
    </source>
</evidence>
<evidence type="ECO:0000313" key="2">
    <source>
        <dbReference type="EnsemblPlants" id="cds.evm.model.01.2856"/>
    </source>
</evidence>
<evidence type="ECO:0000256" key="1">
    <source>
        <dbReference type="SAM" id="MobiDB-lite"/>
    </source>
</evidence>
<protein>
    <submittedName>
        <fullName evidence="2">Uncharacterized protein</fullName>
    </submittedName>
</protein>
<reference evidence="2" key="1">
    <citation type="submission" date="2018-11" db="EMBL/GenBank/DDBJ databases">
        <authorList>
            <person name="Grassa J C."/>
        </authorList>
    </citation>
    <scope>NUCLEOTIDE SEQUENCE [LARGE SCALE GENOMIC DNA]</scope>
</reference>
<dbReference type="Gramene" id="evm.model.01.2856">
    <property type="protein sequence ID" value="cds.evm.model.01.2856"/>
    <property type="gene ID" value="evm.TU.01.2856"/>
</dbReference>
<proteinExistence type="predicted"/>
<dbReference type="EnsemblPlants" id="evm.model.01.2856">
    <property type="protein sequence ID" value="cds.evm.model.01.2856"/>
    <property type="gene ID" value="evm.TU.01.2856"/>
</dbReference>
<name>A0A803NMW2_CANSA</name>
<dbReference type="EMBL" id="UZAU01000081">
    <property type="status" value="NOT_ANNOTATED_CDS"/>
    <property type="molecule type" value="Genomic_DNA"/>
</dbReference>
<dbReference type="Proteomes" id="UP000596661">
    <property type="component" value="Chromosome 1"/>
</dbReference>
<feature type="region of interest" description="Disordered" evidence="1">
    <location>
        <begin position="1"/>
        <end position="71"/>
    </location>
</feature>
<sequence length="71" mass="7618">MDFVAGDDSSEDMRGSNPGDNPDPTFIVQARRRLFHHPLHKACRRPAQSPSPSPAQSPSLSPVQSPSPSPA</sequence>
<feature type="compositionally biased region" description="Basic residues" evidence="1">
    <location>
        <begin position="30"/>
        <end position="44"/>
    </location>
</feature>